<accession>Q84ES0</accession>
<proteinExistence type="predicted"/>
<dbReference type="AlphaFoldDB" id="Q84ES0"/>
<dbReference type="EMBL" id="AJ536756">
    <property type="protein sequence ID" value="CAD61114.1"/>
    <property type="molecule type" value="Genomic_DNA"/>
</dbReference>
<evidence type="ECO:0000313" key="1">
    <source>
        <dbReference type="EMBL" id="CAD61114.1"/>
    </source>
</evidence>
<sequence length="663" mass="74008">MAQGSSTWQVRSLTSADRRMVPASSVPLKWAHDARTGEPCYIHDAEVSEGRAECQCPACHLSLTPVLAGQPLHRNPTAHFRHPKGAQKDDCTLVAARLAAIRNLQERGFIDLPRHRRSASAIGFSGQGYEGWAEMPEQRISIAGAVLQDHATALLTLDDGRELLVDLTGQREVGGDGRGRAIVTLSLSDPAIAMMSPEEIRARLRLLPDIHWCSHWSDHALQAAAATQARQAARDAMDAWEDAEETSFHRSLPPDLNPAVAQQLRRETLLHSEVKAILEQSSHIATPSLNVEVTRYAPDEFSGEWEGNTLRMQWLTGSTTLSLERTQLERQQGSIVPDVMCTLREPRPFIFGATETWLDDGFEELIEDSHSGQRWPQTLLVEVTVTHGIDQEKLRRIRELDLPTLEIDIGSLGGRVTREGLRHLVVDETIGKRWVHHPAWRFRRQLLEMELDKHPVTVRLQERLAELRRPRLLATPASEWVSIYLAAATEFHDANTRIDKARRTHRGDGPKPVLLGKDSEPWQRLAEAAEALAVHGYPGAADPEMVGLAGIVPRLLSIQYDRGIGYAFDTGYQVLNAIMQSGADYQQWHTLYPMAVKAYGLESRFTAKQAERYASWRQGIIDKVNVGDATHLRPARYDAVLSVLFPAMAPRLATGYGRAHQSP</sequence>
<reference evidence="1" key="1">
    <citation type="journal article" date="2003" name="Appl. Environ. Microbiol.">
        <title>The biphenyl- and 4-chlorobiphenyl-catabolic transposon Tn4371, a member of a new family of genomic islands related to IncP and Ti plasmids.</title>
        <authorList>
            <person name="Toussaint A.C."/>
            <person name="Merlin C."/>
            <person name="Monchy S."/>
            <person name="Benotmane M.A."/>
            <person name="Leplae R."/>
            <person name="Mergeay M."/>
            <person name="Springael D."/>
        </authorList>
    </citation>
    <scope>NUCLEOTIDE SEQUENCE</scope>
    <source>
        <strain evidence="1">A5</strain>
    </source>
</reference>
<protein>
    <submittedName>
        <fullName evidence="1">Uncharacterized protein</fullName>
    </submittedName>
</protein>
<name>Q84ES0_9BURK</name>
<organism evidence="1">
    <name type="scientific">Cupriavidus oxalaticus</name>
    <dbReference type="NCBI Taxonomy" id="96344"/>
    <lineage>
        <taxon>Bacteria</taxon>
        <taxon>Pseudomonadati</taxon>
        <taxon>Pseudomonadota</taxon>
        <taxon>Betaproteobacteria</taxon>
        <taxon>Burkholderiales</taxon>
        <taxon>Burkholderiaceae</taxon>
        <taxon>Cupriavidus</taxon>
    </lineage>
</organism>